<evidence type="ECO:0000313" key="1">
    <source>
        <dbReference type="EMBL" id="KAF2803671.1"/>
    </source>
</evidence>
<reference evidence="1 3" key="1">
    <citation type="journal article" date="2020" name="Stud. Mycol.">
        <title>101 Dothideomycetes genomes: a test case for predicting lifestyles and emergence of pathogens.</title>
        <authorList>
            <person name="Haridas S."/>
            <person name="Albert R."/>
            <person name="Binder M."/>
            <person name="Bloem J."/>
            <person name="Labutti K."/>
            <person name="Salamov A."/>
            <person name="Andreopoulos B."/>
            <person name="Baker S."/>
            <person name="Barry K."/>
            <person name="Bills G."/>
            <person name="Bluhm B."/>
            <person name="Cannon C."/>
            <person name="Castanera R."/>
            <person name="Culley D."/>
            <person name="Daum C."/>
            <person name="Ezra D."/>
            <person name="Gonzalez J."/>
            <person name="Henrissat B."/>
            <person name="Kuo A."/>
            <person name="Liang C."/>
            <person name="Lipzen A."/>
            <person name="Lutzoni F."/>
            <person name="Magnuson J."/>
            <person name="Mondo S."/>
            <person name="Nolan M."/>
            <person name="Ohm R."/>
            <person name="Pangilinan J."/>
            <person name="Park H.-J."/>
            <person name="Ramirez L."/>
            <person name="Alfaro M."/>
            <person name="Sun H."/>
            <person name="Tritt A."/>
            <person name="Yoshinaga Y."/>
            <person name="Zwiers L.-H."/>
            <person name="Turgeon B."/>
            <person name="Goodwin S."/>
            <person name="Spatafora J."/>
            <person name="Crous P."/>
            <person name="Grigoriev I."/>
        </authorList>
    </citation>
    <scope>NUCLEOTIDE SEQUENCE</scope>
    <source>
        <strain evidence="1 3">CBS 304.34</strain>
    </source>
</reference>
<keyword evidence="2" id="KW-1185">Reference proteome</keyword>
<evidence type="ECO:0000313" key="3">
    <source>
        <dbReference type="RefSeq" id="XP_033570635.1"/>
    </source>
</evidence>
<dbReference type="RefSeq" id="XP_033570635.1">
    <property type="nucleotide sequence ID" value="XM_033712946.1"/>
</dbReference>
<evidence type="ECO:0000313" key="2">
    <source>
        <dbReference type="Proteomes" id="UP000504636"/>
    </source>
</evidence>
<dbReference type="EMBL" id="MU003717">
    <property type="protein sequence ID" value="KAF2803671.1"/>
    <property type="molecule type" value="Genomic_DNA"/>
</dbReference>
<reference evidence="3" key="3">
    <citation type="submission" date="2025-04" db="UniProtKB">
        <authorList>
            <consortium name="RefSeq"/>
        </authorList>
    </citation>
    <scope>IDENTIFICATION</scope>
    <source>
        <strain evidence="3">CBS 304.34</strain>
    </source>
</reference>
<name>A0A6A6Y4A3_9PEZI</name>
<protein>
    <submittedName>
        <fullName evidence="1 3">Uncharacterized protein</fullName>
    </submittedName>
</protein>
<reference evidence="3" key="2">
    <citation type="submission" date="2020-04" db="EMBL/GenBank/DDBJ databases">
        <authorList>
            <consortium name="NCBI Genome Project"/>
        </authorList>
    </citation>
    <scope>NUCLEOTIDE SEQUENCE</scope>
    <source>
        <strain evidence="3">CBS 304.34</strain>
    </source>
</reference>
<dbReference type="OrthoDB" id="27483at2759"/>
<sequence length="391" mass="43950">MYRKQRDPPLIAAKLLQEIFPAAKARAQTPIAAIRLIQLCASAGEGQNISSVHLAEFIKALLLEATRPPWTQDNLRDLFQSLRRSEKHGDLPNHFLATFIHGFTELSQMENIFSHGTVLLEFLSQLRDSATENLVSSGLFDDICQQIVSRFDPQMEHYTLVMPILQILFTAKVTEHLESDLVTRFVEKIISELPNSNDPMLLLTFGHLVKQAAAQEQCAQDASTQTFRVIFPSIIGFITLLHENSQGTRHKRQKTHESSSCIPCLPPNKDGEELAKDVECYATSGLTRETIQMLVKIRNEASLVPVLVFETRDIPSLKPPVQSRAFREGDIAPAFTGMTRNLLASYIRQKTTSEPLRTPDLDMRLGYNCGCQDCRKLDDFVANAQKSVQAF</sequence>
<gene>
    <name evidence="1 3" type="ORF">BDZ99DRAFT_168927</name>
</gene>
<proteinExistence type="predicted"/>
<dbReference type="AlphaFoldDB" id="A0A6A6Y4A3"/>
<dbReference type="Proteomes" id="UP000504636">
    <property type="component" value="Unplaced"/>
</dbReference>
<organism evidence="1">
    <name type="scientific">Mytilinidion resinicola</name>
    <dbReference type="NCBI Taxonomy" id="574789"/>
    <lineage>
        <taxon>Eukaryota</taxon>
        <taxon>Fungi</taxon>
        <taxon>Dikarya</taxon>
        <taxon>Ascomycota</taxon>
        <taxon>Pezizomycotina</taxon>
        <taxon>Dothideomycetes</taxon>
        <taxon>Pleosporomycetidae</taxon>
        <taxon>Mytilinidiales</taxon>
        <taxon>Mytilinidiaceae</taxon>
        <taxon>Mytilinidion</taxon>
    </lineage>
</organism>
<accession>A0A6A6Y4A3</accession>
<dbReference type="GeneID" id="54453839"/>